<dbReference type="EMBL" id="DUZY01000006">
    <property type="protein sequence ID" value="DAD42120.1"/>
    <property type="molecule type" value="Genomic_DNA"/>
</dbReference>
<organism evidence="1 2">
    <name type="scientific">Nelumbo nucifera</name>
    <name type="common">Sacred lotus</name>
    <dbReference type="NCBI Taxonomy" id="4432"/>
    <lineage>
        <taxon>Eukaryota</taxon>
        <taxon>Viridiplantae</taxon>
        <taxon>Streptophyta</taxon>
        <taxon>Embryophyta</taxon>
        <taxon>Tracheophyta</taxon>
        <taxon>Spermatophyta</taxon>
        <taxon>Magnoliopsida</taxon>
        <taxon>Proteales</taxon>
        <taxon>Nelumbonaceae</taxon>
        <taxon>Nelumbo</taxon>
    </lineage>
</organism>
<evidence type="ECO:0000313" key="2">
    <source>
        <dbReference type="Proteomes" id="UP000607653"/>
    </source>
</evidence>
<protein>
    <submittedName>
        <fullName evidence="1">Uncharacterized protein</fullName>
    </submittedName>
</protein>
<dbReference type="AlphaFoldDB" id="A0A822ZC77"/>
<keyword evidence="2" id="KW-1185">Reference proteome</keyword>
<comment type="caution">
    <text evidence="1">The sequence shown here is derived from an EMBL/GenBank/DDBJ whole genome shotgun (WGS) entry which is preliminary data.</text>
</comment>
<gene>
    <name evidence="1" type="ORF">HUJ06_000350</name>
</gene>
<reference evidence="1 2" key="1">
    <citation type="journal article" date="2020" name="Mol. Biol. Evol.">
        <title>Distinct Expression and Methylation Patterns for Genes with Different Fates following a Single Whole-Genome Duplication in Flowering Plants.</title>
        <authorList>
            <person name="Shi T."/>
            <person name="Rahmani R.S."/>
            <person name="Gugger P.F."/>
            <person name="Wang M."/>
            <person name="Li H."/>
            <person name="Zhang Y."/>
            <person name="Li Z."/>
            <person name="Wang Q."/>
            <person name="Van de Peer Y."/>
            <person name="Marchal K."/>
            <person name="Chen J."/>
        </authorList>
    </citation>
    <scope>NUCLEOTIDE SEQUENCE [LARGE SCALE GENOMIC DNA]</scope>
    <source>
        <tissue evidence="1">Leaf</tissue>
    </source>
</reference>
<proteinExistence type="predicted"/>
<sequence length="183" mass="21461">MEGDKGFRLVRRQTVEVEAKKFLFEEWRNADQWSLKVTESFRRGRKQLICLPKGKEDVHWQVLAYRLQGFLLLIEKRKDERPVQVLEEAKEILDLKDNSETVEKLVAEKLKINSKEVEMISIETEEGLVVVKRWHMSCDKIEVQERSFTVKIAGLPFNFGTKRCLSELRMGSLKGAKQTTYML</sequence>
<name>A0A822ZC77_NELNU</name>
<evidence type="ECO:0000313" key="1">
    <source>
        <dbReference type="EMBL" id="DAD42120.1"/>
    </source>
</evidence>
<accession>A0A822ZC77</accession>
<dbReference type="Proteomes" id="UP000607653">
    <property type="component" value="Unassembled WGS sequence"/>
</dbReference>